<evidence type="ECO:0000313" key="8">
    <source>
        <dbReference type="Proteomes" id="UP000186917"/>
    </source>
</evidence>
<keyword evidence="7" id="KW-0413">Isomerase</keyword>
<dbReference type="Pfam" id="PF08534">
    <property type="entry name" value="Redoxin"/>
    <property type="match status" value="1"/>
</dbReference>
<feature type="domain" description="Thioredoxin" evidence="6">
    <location>
        <begin position="35"/>
        <end position="173"/>
    </location>
</feature>
<evidence type="ECO:0000256" key="2">
    <source>
        <dbReference type="ARBA" id="ARBA00022748"/>
    </source>
</evidence>
<dbReference type="PANTHER" id="PTHR42852:SF6">
    <property type="entry name" value="THIOL:DISULFIDE INTERCHANGE PROTEIN DSBE"/>
    <property type="match status" value="1"/>
</dbReference>
<protein>
    <submittedName>
        <fullName evidence="7">Thiol-disulfide isomerase or thioredoxin</fullName>
    </submittedName>
</protein>
<dbReference type="SUPFAM" id="SSF52833">
    <property type="entry name" value="Thioredoxin-like"/>
    <property type="match status" value="1"/>
</dbReference>
<dbReference type="EMBL" id="FTOR01000009">
    <property type="protein sequence ID" value="SIT30025.1"/>
    <property type="molecule type" value="Genomic_DNA"/>
</dbReference>
<evidence type="ECO:0000256" key="3">
    <source>
        <dbReference type="ARBA" id="ARBA00023157"/>
    </source>
</evidence>
<evidence type="ECO:0000259" key="6">
    <source>
        <dbReference type="PROSITE" id="PS51352"/>
    </source>
</evidence>
<keyword evidence="8" id="KW-1185">Reference proteome</keyword>
<dbReference type="GO" id="GO:0016491">
    <property type="term" value="F:oxidoreductase activity"/>
    <property type="evidence" value="ECO:0007669"/>
    <property type="project" value="InterPro"/>
</dbReference>
<dbReference type="GO" id="GO:0017004">
    <property type="term" value="P:cytochrome complex assembly"/>
    <property type="evidence" value="ECO:0007669"/>
    <property type="project" value="UniProtKB-KW"/>
</dbReference>
<feature type="signal peptide" evidence="5">
    <location>
        <begin position="1"/>
        <end position="24"/>
    </location>
</feature>
<sequence>MRTSTKMFVAGTLLMFVIAGQVHAQQQTRRDSAAYVASLDAAAYRFEDSTGNAHTLKEYAGKYVYLDIWASWCYPCRKEYPFLKELMGKVDANTVKVLSVSIDRTKFRWIGALQGYQMTEGTQWVVTDTTFERAFDIDRIPRFILLDKQGKVLQYSMSRPSHAETLEYLNKLK</sequence>
<proteinExistence type="predicted"/>
<keyword evidence="5" id="KW-0732">Signal</keyword>
<dbReference type="OrthoDB" id="1098640at2"/>
<keyword evidence="2" id="KW-0201">Cytochrome c-type biogenesis</keyword>
<dbReference type="GO" id="GO:0016853">
    <property type="term" value="F:isomerase activity"/>
    <property type="evidence" value="ECO:0007669"/>
    <property type="project" value="UniProtKB-KW"/>
</dbReference>
<dbReference type="Proteomes" id="UP000186917">
    <property type="component" value="Unassembled WGS sequence"/>
</dbReference>
<dbReference type="InterPro" id="IPR013740">
    <property type="entry name" value="Redoxin"/>
</dbReference>
<gene>
    <name evidence="7" type="ORF">SAMN05421788_109108</name>
</gene>
<dbReference type="InterPro" id="IPR050553">
    <property type="entry name" value="Thioredoxin_ResA/DsbE_sf"/>
</dbReference>
<dbReference type="InterPro" id="IPR013766">
    <property type="entry name" value="Thioredoxin_domain"/>
</dbReference>
<evidence type="ECO:0000256" key="4">
    <source>
        <dbReference type="ARBA" id="ARBA00023284"/>
    </source>
</evidence>
<dbReference type="PANTHER" id="PTHR42852">
    <property type="entry name" value="THIOL:DISULFIDE INTERCHANGE PROTEIN DSBE"/>
    <property type="match status" value="1"/>
</dbReference>
<keyword evidence="3" id="KW-1015">Disulfide bond</keyword>
<dbReference type="RefSeq" id="WP_084206443.1">
    <property type="nucleotide sequence ID" value="NZ_AP017422.1"/>
</dbReference>
<evidence type="ECO:0000256" key="5">
    <source>
        <dbReference type="SAM" id="SignalP"/>
    </source>
</evidence>
<dbReference type="CDD" id="cd02966">
    <property type="entry name" value="TlpA_like_family"/>
    <property type="match status" value="1"/>
</dbReference>
<dbReference type="AlphaFoldDB" id="A0A1N7R4K4"/>
<organism evidence="7 8">
    <name type="scientific">Filimonas lacunae</name>
    <dbReference type="NCBI Taxonomy" id="477680"/>
    <lineage>
        <taxon>Bacteria</taxon>
        <taxon>Pseudomonadati</taxon>
        <taxon>Bacteroidota</taxon>
        <taxon>Chitinophagia</taxon>
        <taxon>Chitinophagales</taxon>
        <taxon>Chitinophagaceae</taxon>
        <taxon>Filimonas</taxon>
    </lineage>
</organism>
<dbReference type="STRING" id="477680.SAMN05421788_109108"/>
<evidence type="ECO:0000256" key="1">
    <source>
        <dbReference type="ARBA" id="ARBA00004196"/>
    </source>
</evidence>
<dbReference type="PROSITE" id="PS51352">
    <property type="entry name" value="THIOREDOXIN_2"/>
    <property type="match status" value="1"/>
</dbReference>
<dbReference type="InterPro" id="IPR036249">
    <property type="entry name" value="Thioredoxin-like_sf"/>
</dbReference>
<evidence type="ECO:0000313" key="7">
    <source>
        <dbReference type="EMBL" id="SIT30025.1"/>
    </source>
</evidence>
<accession>A0A1N7R4K4</accession>
<name>A0A1N7R4K4_9BACT</name>
<dbReference type="Gene3D" id="3.40.30.10">
    <property type="entry name" value="Glutaredoxin"/>
    <property type="match status" value="1"/>
</dbReference>
<dbReference type="GO" id="GO:0030313">
    <property type="term" value="C:cell envelope"/>
    <property type="evidence" value="ECO:0007669"/>
    <property type="project" value="UniProtKB-SubCell"/>
</dbReference>
<feature type="chain" id="PRO_5012478740" evidence="5">
    <location>
        <begin position="25"/>
        <end position="173"/>
    </location>
</feature>
<keyword evidence="4" id="KW-0676">Redox-active center</keyword>
<reference evidence="8" key="1">
    <citation type="submission" date="2017-01" db="EMBL/GenBank/DDBJ databases">
        <authorList>
            <person name="Varghese N."/>
            <person name="Submissions S."/>
        </authorList>
    </citation>
    <scope>NUCLEOTIDE SEQUENCE [LARGE SCALE GENOMIC DNA]</scope>
    <source>
        <strain evidence="8">DSM 21054</strain>
    </source>
</reference>
<comment type="subcellular location">
    <subcellularLocation>
        <location evidence="1">Cell envelope</location>
    </subcellularLocation>
</comment>